<reference evidence="3" key="1">
    <citation type="submission" date="2016-10" db="EMBL/GenBank/DDBJ databases">
        <authorList>
            <person name="Varghese N."/>
            <person name="Submissions S."/>
        </authorList>
    </citation>
    <scope>NUCLEOTIDE SEQUENCE [LARGE SCALE GENOMIC DNA]</scope>
    <source>
        <strain evidence="3">CGMCC 4.7042</strain>
    </source>
</reference>
<organism evidence="2 3">
    <name type="scientific">Streptomyces wuyuanensis</name>
    <dbReference type="NCBI Taxonomy" id="1196353"/>
    <lineage>
        <taxon>Bacteria</taxon>
        <taxon>Bacillati</taxon>
        <taxon>Actinomycetota</taxon>
        <taxon>Actinomycetes</taxon>
        <taxon>Kitasatosporales</taxon>
        <taxon>Streptomycetaceae</taxon>
        <taxon>Streptomyces</taxon>
    </lineage>
</organism>
<evidence type="ECO:0000313" key="3">
    <source>
        <dbReference type="Proteomes" id="UP000199063"/>
    </source>
</evidence>
<protein>
    <submittedName>
        <fullName evidence="2">Uncharacterized protein</fullName>
    </submittedName>
</protein>
<name>A0A1G9MDK4_9ACTN</name>
<proteinExistence type="predicted"/>
<dbReference type="Proteomes" id="UP000199063">
    <property type="component" value="Unassembled WGS sequence"/>
</dbReference>
<sequence length="70" mass="7066">MDETGLGRLPALGALQPTPVAGPWPGSSVPRTELSLPGLYLPDGLGQAVLKAVQALGALAFLLQGPADHP</sequence>
<accession>A0A1G9MDK4</accession>
<keyword evidence="3" id="KW-1185">Reference proteome</keyword>
<evidence type="ECO:0000256" key="1">
    <source>
        <dbReference type="SAM" id="MobiDB-lite"/>
    </source>
</evidence>
<dbReference type="EMBL" id="FNHI01000001">
    <property type="protein sequence ID" value="SDL72342.1"/>
    <property type="molecule type" value="Genomic_DNA"/>
</dbReference>
<evidence type="ECO:0000313" key="2">
    <source>
        <dbReference type="EMBL" id="SDL72342.1"/>
    </source>
</evidence>
<feature type="region of interest" description="Disordered" evidence="1">
    <location>
        <begin position="1"/>
        <end position="26"/>
    </location>
</feature>
<dbReference type="AlphaFoldDB" id="A0A1G9MDK4"/>
<gene>
    <name evidence="2" type="ORF">SAMN05444921_10126</name>
</gene>